<dbReference type="EMBL" id="JAQFWQ010000137">
    <property type="protein sequence ID" value="MDA2814687.1"/>
    <property type="molecule type" value="Genomic_DNA"/>
</dbReference>
<evidence type="ECO:0000313" key="2">
    <source>
        <dbReference type="Proteomes" id="UP001527866"/>
    </source>
</evidence>
<dbReference type="RefSeq" id="WP_270690166.1">
    <property type="nucleotide sequence ID" value="NZ_JAQFWQ010000137.1"/>
</dbReference>
<dbReference type="Pfam" id="PF13646">
    <property type="entry name" value="HEAT_2"/>
    <property type="match status" value="1"/>
</dbReference>
<dbReference type="InterPro" id="IPR016024">
    <property type="entry name" value="ARM-type_fold"/>
</dbReference>
<accession>A0ABT4UCR1</accession>
<dbReference type="SUPFAM" id="SSF48371">
    <property type="entry name" value="ARM repeat"/>
    <property type="match status" value="1"/>
</dbReference>
<reference evidence="1 2" key="1">
    <citation type="submission" date="2023-01" db="EMBL/GenBank/DDBJ databases">
        <title>Draft genome sequence of Nocardiopsis sp. RSe5-2 isolated from halophytes.</title>
        <authorList>
            <person name="Duangmal K."/>
            <person name="Chantavorakit T."/>
        </authorList>
    </citation>
    <scope>NUCLEOTIDE SEQUENCE [LARGE SCALE GENOMIC DNA]</scope>
    <source>
        <strain evidence="1 2">RSe5-2</strain>
    </source>
</reference>
<comment type="caution">
    <text evidence="1">The sequence shown here is derived from an EMBL/GenBank/DDBJ whole genome shotgun (WGS) entry which is preliminary data.</text>
</comment>
<gene>
    <name evidence="1" type="ORF">O4J56_28850</name>
</gene>
<sequence>MFEGLEDIPWADMEHAYGPADEMPDLLRGLVDPDPAERETALDGMYGAVHHQGDVYECTLAAVPFLVRIAGAPGVPGRAGVLGLLASIGGADWDDGLGDEGHRPAEDSTYARAERAVAAEVPLFQLLLADGDPAVRAAACRALTVPRSDGPCALEALRERWEDEDDEDVRAVIVTAVGRIGAGTGRGHTPDALRNEAGAWLAGVAAGGDGISGDGAALRLGALAEVARCAPHRLPDDVPGTAIGLLAQVYAEDAPTPEPAGYSTPTLIGALREERERESRGRRAPHAAGLIGDLSRSLGARVDDRIGLCSGLLESDVWETRLDAVSPAEWLMREWRGDFNGLVRRIGELSLESEPRTATRAVNAMRYLYELAAPAADALAAGLRKAPRSAPAGAGLGVPDAWSITWPAQEEPSIGPGLEALARLGDPRALPALEWVFENAMPRWIPHGLLSGFGAGLEPLLPTIRRLLRDEHHANCHSALISALGEVGTAALDDLVGQLPKTEALRALERMGPAAAGAVPALEKLATGEDPDTAVLAARVLWAVREDPEPMLRVADRAFENEPAAVLFGLAEVGAFAGGWEGRLRALLDDGADGTNEWLARKALWRIAGDARDVLPSLLHDWDASVNARTRVAELLAELGPAAASAAPRLKAELDEPSRHTARSGLSISSAVQMDEDLLRACRKALTAIDEAETPA</sequence>
<evidence type="ECO:0000313" key="1">
    <source>
        <dbReference type="EMBL" id="MDA2814687.1"/>
    </source>
</evidence>
<name>A0ABT4UCR1_9ACTN</name>
<dbReference type="InterPro" id="IPR011989">
    <property type="entry name" value="ARM-like"/>
</dbReference>
<keyword evidence="2" id="KW-1185">Reference proteome</keyword>
<organism evidence="1 2">
    <name type="scientific">Nocardiopsis endophytica</name>
    <dbReference type="NCBI Taxonomy" id="3018445"/>
    <lineage>
        <taxon>Bacteria</taxon>
        <taxon>Bacillati</taxon>
        <taxon>Actinomycetota</taxon>
        <taxon>Actinomycetes</taxon>
        <taxon>Streptosporangiales</taxon>
        <taxon>Nocardiopsidaceae</taxon>
        <taxon>Nocardiopsis</taxon>
    </lineage>
</organism>
<proteinExistence type="predicted"/>
<protein>
    <submittedName>
        <fullName evidence="1">HEAT repeat domain-containing protein</fullName>
    </submittedName>
</protein>
<dbReference type="Gene3D" id="1.25.10.10">
    <property type="entry name" value="Leucine-rich Repeat Variant"/>
    <property type="match status" value="2"/>
</dbReference>
<dbReference type="Proteomes" id="UP001527866">
    <property type="component" value="Unassembled WGS sequence"/>
</dbReference>